<dbReference type="Pfam" id="PF00068">
    <property type="entry name" value="Phospholip_A2_1"/>
    <property type="match status" value="1"/>
</dbReference>
<dbReference type="EMBL" id="OU015566">
    <property type="protein sequence ID" value="CAG5102167.1"/>
    <property type="molecule type" value="Genomic_DNA"/>
</dbReference>
<organism evidence="2 3">
    <name type="scientific">Oikopleura dioica</name>
    <name type="common">Tunicate</name>
    <dbReference type="NCBI Taxonomy" id="34765"/>
    <lineage>
        <taxon>Eukaryota</taxon>
        <taxon>Metazoa</taxon>
        <taxon>Chordata</taxon>
        <taxon>Tunicata</taxon>
        <taxon>Appendicularia</taxon>
        <taxon>Copelata</taxon>
        <taxon>Oikopleuridae</taxon>
        <taxon>Oikopleura</taxon>
    </lineage>
</organism>
<accession>A0ABN7SJ22</accession>
<dbReference type="CDD" id="cd00618">
    <property type="entry name" value="PLA2_like"/>
    <property type="match status" value="1"/>
</dbReference>
<evidence type="ECO:0000313" key="2">
    <source>
        <dbReference type="EMBL" id="CAG5102167.1"/>
    </source>
</evidence>
<sequence length="285" mass="32233">MKIALFGIATANHVLNSSQISRKLLGSWSEFLFQNVANVRQKREGDESSRGFRELAGMMLFLQGAASNDEEGLQELEDLYTNYGCYCWINGPDEGVIGGGKPKDMVDHHCKELYRCYKCVLNDYEANYTDVHYNVELNEEDGIRSLDCKVNSKQDAENLCECDKRFAMNIARAKQDCLNAKPESHLFGDHCMDPTFRTVSGGGEFEPNLQCDKQFHGHEKDHCCGIYPNRYPYDINFNECCRSQVMTDSLTQVELFTVVPVGMCEPRGGETVISEKGNPHNYLSV</sequence>
<name>A0ABN7SJ22_OIKDI</name>
<evidence type="ECO:0000259" key="1">
    <source>
        <dbReference type="Pfam" id="PF00068"/>
    </source>
</evidence>
<dbReference type="Gene3D" id="1.20.90.10">
    <property type="entry name" value="Phospholipase A2 domain"/>
    <property type="match status" value="1"/>
</dbReference>
<gene>
    <name evidence="2" type="ORF">OKIOD_LOCUS8938</name>
</gene>
<dbReference type="SUPFAM" id="SSF48619">
    <property type="entry name" value="Phospholipase A2, PLA2"/>
    <property type="match status" value="1"/>
</dbReference>
<protein>
    <submittedName>
        <fullName evidence="2">Oidioi.mRNA.OKI2018_I69.chr1.g173.t1.cds</fullName>
    </submittedName>
</protein>
<dbReference type="InterPro" id="IPR016090">
    <property type="entry name" value="PLA2-like_dom"/>
</dbReference>
<feature type="domain" description="Phospholipase A2-like central" evidence="1">
    <location>
        <begin position="79"/>
        <end position="174"/>
    </location>
</feature>
<dbReference type="InterPro" id="IPR036444">
    <property type="entry name" value="PLipase_A2_dom_sf"/>
</dbReference>
<proteinExistence type="predicted"/>
<reference evidence="2 3" key="1">
    <citation type="submission" date="2021-04" db="EMBL/GenBank/DDBJ databases">
        <authorList>
            <person name="Bliznina A."/>
        </authorList>
    </citation>
    <scope>NUCLEOTIDE SEQUENCE [LARGE SCALE GENOMIC DNA]</scope>
</reference>
<evidence type="ECO:0000313" key="3">
    <source>
        <dbReference type="Proteomes" id="UP001158576"/>
    </source>
</evidence>
<dbReference type="Proteomes" id="UP001158576">
    <property type="component" value="Chromosome 1"/>
</dbReference>
<keyword evidence="3" id="KW-1185">Reference proteome</keyword>